<dbReference type="OrthoDB" id="9776024at2"/>
<dbReference type="CDD" id="cd06225">
    <property type="entry name" value="HAMP"/>
    <property type="match status" value="1"/>
</dbReference>
<proteinExistence type="inferred from homology"/>
<evidence type="ECO:0000259" key="5">
    <source>
        <dbReference type="PROSITE" id="PS50111"/>
    </source>
</evidence>
<keyword evidence="1" id="KW-0145">Chemotaxis</keyword>
<evidence type="ECO:0000256" key="3">
    <source>
        <dbReference type="PROSITE-ProRule" id="PRU00284"/>
    </source>
</evidence>
<reference evidence="7 8" key="1">
    <citation type="journal article" date="2010" name="Stand. Genomic Sci.">
        <title>Complete genome sequence of Arcobacter nitrofigilis type strain (CI).</title>
        <authorList>
            <person name="Pati A."/>
            <person name="Gronow S."/>
            <person name="Lapidus A."/>
            <person name="Copeland A."/>
            <person name="Glavina Del Rio T."/>
            <person name="Nolan M."/>
            <person name="Lucas S."/>
            <person name="Tice H."/>
            <person name="Cheng J.F."/>
            <person name="Han C."/>
            <person name="Chertkov O."/>
            <person name="Bruce D."/>
            <person name="Tapia R."/>
            <person name="Goodwin L."/>
            <person name="Pitluck S."/>
            <person name="Liolios K."/>
            <person name="Ivanova N."/>
            <person name="Mavromatis K."/>
            <person name="Chen A."/>
            <person name="Palaniappan K."/>
            <person name="Land M."/>
            <person name="Hauser L."/>
            <person name="Chang Y.J."/>
            <person name="Jeffries C.D."/>
            <person name="Detter J.C."/>
            <person name="Rohde M."/>
            <person name="Goker M."/>
            <person name="Bristow J."/>
            <person name="Eisen J.A."/>
            <person name="Markowitz V."/>
            <person name="Hugenholtz P."/>
            <person name="Klenk H.P."/>
            <person name="Kyrpides N.C."/>
        </authorList>
    </citation>
    <scope>NUCLEOTIDE SEQUENCE [LARGE SCALE GENOMIC DNA]</scope>
    <source>
        <strain evidence="8">ATCC 33309 / DSM 7299 / CCUG 15893 / LMG 7604 / NCTC 12251 / CI</strain>
    </source>
</reference>
<dbReference type="GO" id="GO:0006935">
    <property type="term" value="P:chemotaxis"/>
    <property type="evidence" value="ECO:0007669"/>
    <property type="project" value="UniProtKB-KW"/>
</dbReference>
<dbReference type="STRING" id="572480.Arnit_1081"/>
<feature type="domain" description="HAMP" evidence="6">
    <location>
        <begin position="201"/>
        <end position="254"/>
    </location>
</feature>
<keyword evidence="4" id="KW-0472">Membrane</keyword>
<dbReference type="SUPFAM" id="SSF58104">
    <property type="entry name" value="Methyl-accepting chemotaxis protein (MCP) signaling domain"/>
    <property type="match status" value="1"/>
</dbReference>
<evidence type="ECO:0000259" key="6">
    <source>
        <dbReference type="PROSITE" id="PS50885"/>
    </source>
</evidence>
<keyword evidence="4" id="KW-1133">Transmembrane helix</keyword>
<comment type="similarity">
    <text evidence="2">Belongs to the methyl-accepting chemotaxis (MCP) protein family.</text>
</comment>
<accession>D5V3R5</accession>
<keyword evidence="4" id="KW-0812">Transmembrane</keyword>
<dbReference type="eggNOG" id="COG2770">
    <property type="taxonomic scope" value="Bacteria"/>
</dbReference>
<dbReference type="GO" id="GO:0016020">
    <property type="term" value="C:membrane"/>
    <property type="evidence" value="ECO:0007669"/>
    <property type="project" value="InterPro"/>
</dbReference>
<dbReference type="GO" id="GO:0004888">
    <property type="term" value="F:transmembrane signaling receptor activity"/>
    <property type="evidence" value="ECO:0007669"/>
    <property type="project" value="InterPro"/>
</dbReference>
<feature type="domain" description="Methyl-accepting transducer" evidence="5">
    <location>
        <begin position="358"/>
        <end position="587"/>
    </location>
</feature>
<dbReference type="Gene3D" id="6.10.340.10">
    <property type="match status" value="1"/>
</dbReference>
<dbReference type="AlphaFoldDB" id="D5V3R5"/>
<evidence type="ECO:0000313" key="8">
    <source>
        <dbReference type="Proteomes" id="UP000000939"/>
    </source>
</evidence>
<keyword evidence="3" id="KW-0807">Transducer</keyword>
<dbReference type="InterPro" id="IPR051310">
    <property type="entry name" value="MCP_chemotaxis"/>
</dbReference>
<dbReference type="InterPro" id="IPR004090">
    <property type="entry name" value="Chemotax_Me-accpt_rcpt"/>
</dbReference>
<evidence type="ECO:0000256" key="1">
    <source>
        <dbReference type="ARBA" id="ARBA00022500"/>
    </source>
</evidence>
<feature type="transmembrane region" description="Helical" evidence="4">
    <location>
        <begin position="12"/>
        <end position="32"/>
    </location>
</feature>
<sequence precursor="true">MFGFISKKISNKIIFALIILMAISSTAVIYFTTTEVKRDSLNTTKEYLTMLNTAMFQSLRNAMSTGDVATIQKAEKAAATIKGVKNLTVAKSKPLIEMYAQGTKYTDDPSILESFASKKSQLLESTDNGNHEIRMIKPMIAEKDCLMCHANQQIGDVIGVMDLTFSLQDSDRELVDLVLSISTTSLILSVLTIALIFFLVKRATNPIESLKSGFTNLIESNDTNIRLSVQSKDEISEVADLFNSYMDKVNAGLALDAKVIEEANDVLEKTGNGFFVYNVNSKASNPHVEDLKNKLNTMISGTRATLEKINATLKQYSESKFDAQIDDKGIYGDLGSLTAGIKLVGHNTSEILAMIMNTGDSLNENTQTLSDAASNLSKSSNKQAASLEETAAALEQITSNIKGTNEAAFKMKQLSQELTVSAKNGQDLANQTAHSMEDINKQVSSINDAIEIIDQIAFQTNILSLNAAVEAATAGEAGKGFAVVAAEVRNLASRSAEAAKEIKDIVEAASMKAKGGQDISNKMIEGYNELNQNVTDTIVMIDNVSNAAKEQEGGIRQINDAVTTLDQVTQQNAGVAEDISNMSNLIANMSNSLVTAASRASFIQDAREQVCNVDLVYDAANVKVNVLELKDIAYSRLGEKTKWSATPSEVLSNFISNFETTYNIEASTSLEELKNLNNSLAKKIQALTDANANNEPNNILNEKAKEVEIESLRIFGTLNTLKKEVCNK</sequence>
<dbReference type="eggNOG" id="COG0840">
    <property type="taxonomic scope" value="Bacteria"/>
</dbReference>
<keyword evidence="8" id="KW-1185">Reference proteome</keyword>
<dbReference type="PANTHER" id="PTHR43531">
    <property type="entry name" value="PROTEIN ICFG"/>
    <property type="match status" value="1"/>
</dbReference>
<dbReference type="RefSeq" id="WP_013134888.1">
    <property type="nucleotide sequence ID" value="NC_014166.1"/>
</dbReference>
<dbReference type="SMART" id="SM00283">
    <property type="entry name" value="MA"/>
    <property type="match status" value="1"/>
</dbReference>
<dbReference type="InterPro" id="IPR004089">
    <property type="entry name" value="MCPsignal_dom"/>
</dbReference>
<protein>
    <submittedName>
        <fullName evidence="7">Methyl-accepting chemotaxis sensory transducer</fullName>
    </submittedName>
</protein>
<dbReference type="PROSITE" id="PS50111">
    <property type="entry name" value="CHEMOTAXIS_TRANSDUC_2"/>
    <property type="match status" value="1"/>
</dbReference>
<feature type="transmembrane region" description="Helical" evidence="4">
    <location>
        <begin position="177"/>
        <end position="200"/>
    </location>
</feature>
<dbReference type="PANTHER" id="PTHR43531:SF11">
    <property type="entry name" value="METHYL-ACCEPTING CHEMOTAXIS PROTEIN 3"/>
    <property type="match status" value="1"/>
</dbReference>
<dbReference type="KEGG" id="ant:Arnit_1081"/>
<evidence type="ECO:0000313" key="7">
    <source>
        <dbReference type="EMBL" id="ADG92743.1"/>
    </source>
</evidence>
<dbReference type="Gene3D" id="1.10.287.950">
    <property type="entry name" value="Methyl-accepting chemotaxis protein"/>
    <property type="match status" value="1"/>
</dbReference>
<evidence type="ECO:0000256" key="4">
    <source>
        <dbReference type="SAM" id="Phobius"/>
    </source>
</evidence>
<dbReference type="Gene3D" id="3.30.450.290">
    <property type="match status" value="1"/>
</dbReference>
<dbReference type="HOGENOM" id="CLU_000445_107_20_7"/>
<dbReference type="Proteomes" id="UP000000939">
    <property type="component" value="Chromosome"/>
</dbReference>
<dbReference type="InterPro" id="IPR003660">
    <property type="entry name" value="HAMP_dom"/>
</dbReference>
<dbReference type="EMBL" id="CP001999">
    <property type="protein sequence ID" value="ADG92743.1"/>
    <property type="molecule type" value="Genomic_DNA"/>
</dbReference>
<organism evidence="7 8">
    <name type="scientific">Arcobacter nitrofigilis (strain ATCC 33309 / DSM 7299 / CCUG 15893 / LMG 7604 / NCTC 12251 / CI)</name>
    <name type="common">Campylobacter nitrofigilis</name>
    <dbReference type="NCBI Taxonomy" id="572480"/>
    <lineage>
        <taxon>Bacteria</taxon>
        <taxon>Pseudomonadati</taxon>
        <taxon>Campylobacterota</taxon>
        <taxon>Epsilonproteobacteria</taxon>
        <taxon>Campylobacterales</taxon>
        <taxon>Arcobacteraceae</taxon>
        <taxon>Arcobacter</taxon>
    </lineage>
</organism>
<name>D5V3R5_ARCNC</name>
<dbReference type="Pfam" id="PF00015">
    <property type="entry name" value="MCPsignal"/>
    <property type="match status" value="1"/>
</dbReference>
<dbReference type="PROSITE" id="PS50885">
    <property type="entry name" value="HAMP"/>
    <property type="match status" value="1"/>
</dbReference>
<dbReference type="GO" id="GO:0007165">
    <property type="term" value="P:signal transduction"/>
    <property type="evidence" value="ECO:0007669"/>
    <property type="project" value="UniProtKB-KW"/>
</dbReference>
<gene>
    <name evidence="7" type="ordered locus">Arnit_1081</name>
</gene>
<evidence type="ECO:0000256" key="2">
    <source>
        <dbReference type="ARBA" id="ARBA00029447"/>
    </source>
</evidence>
<dbReference type="PRINTS" id="PR00260">
    <property type="entry name" value="CHEMTRNSDUCR"/>
</dbReference>